<comment type="subcellular location">
    <subcellularLocation>
        <location evidence="1">Nucleus</location>
    </subcellularLocation>
</comment>
<evidence type="ECO:0000313" key="3">
    <source>
        <dbReference type="EMBL" id="CAE6998716.1"/>
    </source>
</evidence>
<dbReference type="PANTHER" id="PTHR31001:SF87">
    <property type="entry name" value="COL-21"/>
    <property type="match status" value="1"/>
</dbReference>
<gene>
    <name evidence="3" type="ORF">PTTW11_00770</name>
</gene>
<name>A0A6S6V9Q4_9PLEO</name>
<evidence type="ECO:0000313" key="4">
    <source>
        <dbReference type="Proteomes" id="UP000472372"/>
    </source>
</evidence>
<keyword evidence="2" id="KW-0539">Nucleus</keyword>
<dbReference type="GO" id="GO:0005634">
    <property type="term" value="C:nucleus"/>
    <property type="evidence" value="ECO:0007669"/>
    <property type="project" value="UniProtKB-SubCell"/>
</dbReference>
<sequence>MLGTYRRQKRPVTACQPCYQKKQRCDRQVPCSNCARRQQPKLCQYAAETLRQSPNKAGSLNAFEKCRSYGQPVDCNYSPIQPSQAPRQNAINDKYHLQPMEQLLDKFGLSPSIELENNEIPSSLVSALQDCFNAYPKRSITDILVQSFFENIKLLDQDFDQVLFSKTYKDWWNEAPVQGLERVLFGILLLRVCCIGLAFLQPGTPRNKEITVIGTSKVATHCDKLASRIQALIQGLLGNKSCIYVHIIHLDALYHTIKGQLETAWYTLSSAVRIVQYMGVNVNSQRSQRKEEFRCEVQAPHFIFLNVLIMDAVLCFFLDRPPTVSEKRFIELQSAGVVHQILPSHESEPGSYDERILQAKLWQLWTAMKEEVETSSNSDSIPAQVEQRYQRLRKSFIDQLPKAFSLVHPDKQWDQRNPMLKYQRNLLHANILMVQCGILQDSLLLGHTDIVEMSQSEKSLTHQHIRLLASSASTLRGVLCCIYSLSGPTKGAIAILRPFAIRSAILAGLSFMIIRSMDASNTSSRSWPDYHSEDTISLEACKSHIQDTLTLLTASQGVPSAENEMRSLQAILGRIEELGTINANASVPREETSQQQFYEQSLISGTMTSPDFSLASADLLDGMPTSIASPSMNGFPGFRNDDVWISNYLSTLLDEAGSSKPMQGGAMALNLDRSTPFSMPMFDTSTSNSTPSTRDHHWENNIGSIDRETNCEGLLNDNANLFI</sequence>
<dbReference type="SUPFAM" id="SSF57701">
    <property type="entry name" value="Zn2/Cys6 DNA-binding domain"/>
    <property type="match status" value="1"/>
</dbReference>
<dbReference type="EMBL" id="HG992977">
    <property type="protein sequence ID" value="CAE6998716.1"/>
    <property type="molecule type" value="Genomic_DNA"/>
</dbReference>
<organism evidence="3 4">
    <name type="scientific">Pyrenophora teres f. teres</name>
    <dbReference type="NCBI Taxonomy" id="97479"/>
    <lineage>
        <taxon>Eukaryota</taxon>
        <taxon>Fungi</taxon>
        <taxon>Dikarya</taxon>
        <taxon>Ascomycota</taxon>
        <taxon>Pezizomycotina</taxon>
        <taxon>Dothideomycetes</taxon>
        <taxon>Pleosporomycetidae</taxon>
        <taxon>Pleosporales</taxon>
        <taxon>Pleosporineae</taxon>
        <taxon>Pleosporaceae</taxon>
        <taxon>Pyrenophora</taxon>
    </lineage>
</organism>
<dbReference type="CDD" id="cd12148">
    <property type="entry name" value="fungal_TF_MHR"/>
    <property type="match status" value="1"/>
</dbReference>
<reference evidence="3" key="1">
    <citation type="submission" date="2021-02" db="EMBL/GenBank/DDBJ databases">
        <authorList>
            <person name="Syme A R."/>
            <person name="Syme A R."/>
            <person name="Moolhuijzen P."/>
        </authorList>
    </citation>
    <scope>NUCLEOTIDE SEQUENCE</scope>
    <source>
        <strain evidence="3">W1-1</strain>
    </source>
</reference>
<dbReference type="GO" id="GO:0000981">
    <property type="term" value="F:DNA-binding transcription factor activity, RNA polymerase II-specific"/>
    <property type="evidence" value="ECO:0007669"/>
    <property type="project" value="InterPro"/>
</dbReference>
<dbReference type="InterPro" id="IPR001138">
    <property type="entry name" value="Zn2Cys6_DnaBD"/>
</dbReference>
<evidence type="ECO:0000256" key="1">
    <source>
        <dbReference type="ARBA" id="ARBA00004123"/>
    </source>
</evidence>
<dbReference type="GO" id="GO:0008270">
    <property type="term" value="F:zinc ion binding"/>
    <property type="evidence" value="ECO:0007669"/>
    <property type="project" value="InterPro"/>
</dbReference>
<dbReference type="InterPro" id="IPR036864">
    <property type="entry name" value="Zn2-C6_fun-type_DNA-bd_sf"/>
</dbReference>
<dbReference type="InterPro" id="IPR050613">
    <property type="entry name" value="Sec_Metabolite_Reg"/>
</dbReference>
<evidence type="ECO:0000256" key="2">
    <source>
        <dbReference type="ARBA" id="ARBA00023242"/>
    </source>
</evidence>
<proteinExistence type="predicted"/>
<dbReference type="SMART" id="SM00066">
    <property type="entry name" value="GAL4"/>
    <property type="match status" value="1"/>
</dbReference>
<dbReference type="Proteomes" id="UP000472372">
    <property type="component" value="Chromosome 1"/>
</dbReference>
<dbReference type="CDD" id="cd00067">
    <property type="entry name" value="GAL4"/>
    <property type="match status" value="1"/>
</dbReference>
<accession>A0A6S6V9Q4</accession>
<dbReference type="PANTHER" id="PTHR31001">
    <property type="entry name" value="UNCHARACTERIZED TRANSCRIPTIONAL REGULATORY PROTEIN"/>
    <property type="match status" value="1"/>
</dbReference>
<dbReference type="AlphaFoldDB" id="A0A6S6V9Q4"/>
<dbReference type="Pfam" id="PF00172">
    <property type="entry name" value="Zn_clus"/>
    <property type="match status" value="1"/>
</dbReference>
<dbReference type="Gene3D" id="4.10.240.10">
    <property type="entry name" value="Zn(2)-C6 fungal-type DNA-binding domain"/>
    <property type="match status" value="1"/>
</dbReference>
<dbReference type="PROSITE" id="PS50048">
    <property type="entry name" value="ZN2_CY6_FUNGAL_2"/>
    <property type="match status" value="1"/>
</dbReference>
<protein>
    <submittedName>
        <fullName evidence="3">Trascription factor</fullName>
    </submittedName>
</protein>